<evidence type="ECO:0000256" key="4">
    <source>
        <dbReference type="HAMAP-Rule" id="MF_00528"/>
    </source>
</evidence>
<comment type="function">
    <text evidence="4">Nucleoside triphosphate pyrophosphatase. May have a dual role in cell division arrest and in preventing the incorporation of modified nucleotides into cellular nucleic acids.</text>
</comment>
<gene>
    <name evidence="5" type="ORF">IGS68_26360</name>
</gene>
<dbReference type="RefSeq" id="WP_201075702.1">
    <property type="nucleotide sequence ID" value="NZ_CP067420.1"/>
</dbReference>
<keyword evidence="3 4" id="KW-0546">Nucleotide metabolism</keyword>
<keyword evidence="4" id="KW-0963">Cytoplasm</keyword>
<dbReference type="Proteomes" id="UP000595197">
    <property type="component" value="Chromosome"/>
</dbReference>
<comment type="catalytic activity">
    <reaction evidence="4">
        <text>a 2'-deoxyribonucleoside 5'-triphosphate + H2O = a 2'-deoxyribonucleoside 5'-phosphate + diphosphate + H(+)</text>
        <dbReference type="Rhea" id="RHEA:44644"/>
        <dbReference type="ChEBI" id="CHEBI:15377"/>
        <dbReference type="ChEBI" id="CHEBI:15378"/>
        <dbReference type="ChEBI" id="CHEBI:33019"/>
        <dbReference type="ChEBI" id="CHEBI:61560"/>
        <dbReference type="ChEBI" id="CHEBI:65317"/>
        <dbReference type="EC" id="3.6.1.9"/>
    </reaction>
</comment>
<protein>
    <recommendedName>
        <fullName evidence="4">Nucleoside triphosphate pyrophosphatase</fullName>
        <ecNumber evidence="4">3.6.1.9</ecNumber>
    </recommendedName>
    <alternativeName>
        <fullName evidence="4">Nucleotide pyrophosphatase</fullName>
        <shortName evidence="4">Nucleotide PPase</shortName>
    </alternativeName>
</protein>
<keyword evidence="6" id="KW-1185">Reference proteome</keyword>
<evidence type="ECO:0000256" key="2">
    <source>
        <dbReference type="ARBA" id="ARBA00022801"/>
    </source>
</evidence>
<evidence type="ECO:0000313" key="5">
    <source>
        <dbReference type="EMBL" id="QQP89454.1"/>
    </source>
</evidence>
<comment type="cofactor">
    <cofactor evidence="1 4">
        <name>a divalent metal cation</name>
        <dbReference type="ChEBI" id="CHEBI:60240"/>
    </cofactor>
</comment>
<comment type="catalytic activity">
    <reaction evidence="4">
        <text>a ribonucleoside 5'-triphosphate + H2O = a ribonucleoside 5'-phosphate + diphosphate + H(+)</text>
        <dbReference type="Rhea" id="RHEA:23996"/>
        <dbReference type="ChEBI" id="CHEBI:15377"/>
        <dbReference type="ChEBI" id="CHEBI:15378"/>
        <dbReference type="ChEBI" id="CHEBI:33019"/>
        <dbReference type="ChEBI" id="CHEBI:58043"/>
        <dbReference type="ChEBI" id="CHEBI:61557"/>
        <dbReference type="EC" id="3.6.1.9"/>
    </reaction>
</comment>
<evidence type="ECO:0000256" key="3">
    <source>
        <dbReference type="ARBA" id="ARBA00023080"/>
    </source>
</evidence>
<proteinExistence type="inferred from homology"/>
<evidence type="ECO:0000313" key="6">
    <source>
        <dbReference type="Proteomes" id="UP000595197"/>
    </source>
</evidence>
<comment type="similarity">
    <text evidence="4">Belongs to the Maf family.</text>
</comment>
<sequence>MTEEPAILSEQPVVLASASRARRAMLERAGVAVVAEAAAVDEEEVKHSFRAAGLKAEEVAEALAELKGKRISSRYPGVLVLGADQMLECDGAWFDKPADRAEARAHLQALRGRKHRLVSGVVALMNGQRQWHHVDVATLTMRDFSDAFVDRYLDAMGDAVLTSVGAYQLEGLGSQLFNRIEGDYFTILGMPLLPVLDYLRQRRILAS</sequence>
<dbReference type="EMBL" id="CP067420">
    <property type="protein sequence ID" value="QQP89454.1"/>
    <property type="molecule type" value="Genomic_DNA"/>
</dbReference>
<dbReference type="InterPro" id="IPR029001">
    <property type="entry name" value="ITPase-like_fam"/>
</dbReference>
<keyword evidence="2 4" id="KW-0378">Hydrolase</keyword>
<dbReference type="Gene3D" id="3.90.950.10">
    <property type="match status" value="1"/>
</dbReference>
<organism evidence="5 6">
    <name type="scientific">Skermanella cutis</name>
    <dbReference type="NCBI Taxonomy" id="2775420"/>
    <lineage>
        <taxon>Bacteria</taxon>
        <taxon>Pseudomonadati</taxon>
        <taxon>Pseudomonadota</taxon>
        <taxon>Alphaproteobacteria</taxon>
        <taxon>Rhodospirillales</taxon>
        <taxon>Azospirillaceae</taxon>
        <taxon>Skermanella</taxon>
    </lineage>
</organism>
<dbReference type="PIRSF" id="PIRSF006305">
    <property type="entry name" value="Maf"/>
    <property type="match status" value="1"/>
</dbReference>
<dbReference type="PANTHER" id="PTHR43213:SF5">
    <property type="entry name" value="BIFUNCTIONAL DTTP_UTP PYROPHOSPHATASE_METHYLTRANSFERASE PROTEIN-RELATED"/>
    <property type="match status" value="1"/>
</dbReference>
<comment type="subcellular location">
    <subcellularLocation>
        <location evidence="4">Cytoplasm</location>
    </subcellularLocation>
</comment>
<dbReference type="SUPFAM" id="SSF52972">
    <property type="entry name" value="ITPase-like"/>
    <property type="match status" value="1"/>
</dbReference>
<dbReference type="CDD" id="cd00555">
    <property type="entry name" value="Maf"/>
    <property type="match status" value="1"/>
</dbReference>
<dbReference type="EC" id="3.6.1.9" evidence="4"/>
<dbReference type="PANTHER" id="PTHR43213">
    <property type="entry name" value="BIFUNCTIONAL DTTP/UTP PYROPHOSPHATASE/METHYLTRANSFERASE PROTEIN-RELATED"/>
    <property type="match status" value="1"/>
</dbReference>
<dbReference type="Pfam" id="PF02545">
    <property type="entry name" value="Maf"/>
    <property type="match status" value="1"/>
</dbReference>
<evidence type="ECO:0000256" key="1">
    <source>
        <dbReference type="ARBA" id="ARBA00001968"/>
    </source>
</evidence>
<dbReference type="HAMAP" id="MF_00528">
    <property type="entry name" value="Maf"/>
    <property type="match status" value="1"/>
</dbReference>
<reference evidence="5" key="1">
    <citation type="submission" date="2021-02" db="EMBL/GenBank/DDBJ databases">
        <title>Skermanella TT6 skin isolate.</title>
        <authorList>
            <person name="Lee K."/>
            <person name="Ganzorig M."/>
        </authorList>
    </citation>
    <scope>NUCLEOTIDE SEQUENCE</scope>
    <source>
        <strain evidence="5">TT6</strain>
    </source>
</reference>
<name>A0ABX7B518_9PROT</name>
<feature type="active site" description="Proton acceptor" evidence="4">
    <location>
        <position position="84"/>
    </location>
</feature>
<accession>A0ABX7B518</accession>
<dbReference type="InterPro" id="IPR003697">
    <property type="entry name" value="Maf-like"/>
</dbReference>
<comment type="caution">
    <text evidence="4">Lacks conserved residue(s) required for the propagation of feature annotation.</text>
</comment>